<dbReference type="Pfam" id="PF00069">
    <property type="entry name" value="Pkinase"/>
    <property type="match status" value="1"/>
</dbReference>
<evidence type="ECO:0000256" key="2">
    <source>
        <dbReference type="ARBA" id="ARBA00022741"/>
    </source>
</evidence>
<comment type="similarity">
    <text evidence="1">Belongs to the protein kinase superfamily. STE Ser/Thr protein kinase family. STE20 subfamily.</text>
</comment>
<dbReference type="AlphaFoldDB" id="A0A0C9W533"/>
<proteinExistence type="inferred from homology"/>
<dbReference type="EMBL" id="KN837105">
    <property type="protein sequence ID" value="KIJ46848.1"/>
    <property type="molecule type" value="Genomic_DNA"/>
</dbReference>
<evidence type="ECO:0000313" key="6">
    <source>
        <dbReference type="EMBL" id="KIJ46848.1"/>
    </source>
</evidence>
<evidence type="ECO:0000256" key="4">
    <source>
        <dbReference type="SAM" id="MobiDB-lite"/>
    </source>
</evidence>
<dbReference type="Gene3D" id="3.30.200.20">
    <property type="entry name" value="Phosphorylase Kinase, domain 1"/>
    <property type="match status" value="1"/>
</dbReference>
<sequence>MEQEGYIPIILHRGDSDEHVPRRSLDSLNPPEDHTEKEIMNKLRRLVNRSDILSGYSVTRIWNQTDIGNTTIARSLSGSEQVFIVRRSTVSISRAERIRFVNWLVTMKRYRHQNIHRFISAHLPVDDSLYVVHEYMNHGSLDSLVRRREQPIPEDIIARITIEILKALQYLHLHGIIHRNVNPDSILLHVNQNDCSIKLSGLFLVAKLSDRNAVRDNLIFLYPHYVAPEMVAGKPYKYKVDIWALGITILEAMERKPTYHESDTAQVLELIKANGTPTAKEPEKLSRELKRFLSMALCVPVGSRASADELLKNSFLESATSSRSVAKYLMDSSKDGSDTSDELLDERLL</sequence>
<dbReference type="SUPFAM" id="SSF56112">
    <property type="entry name" value="Protein kinase-like (PK-like)"/>
    <property type="match status" value="1"/>
</dbReference>
<feature type="region of interest" description="Disordered" evidence="4">
    <location>
        <begin position="17"/>
        <end position="36"/>
    </location>
</feature>
<dbReference type="GO" id="GO:0005524">
    <property type="term" value="F:ATP binding"/>
    <property type="evidence" value="ECO:0007669"/>
    <property type="project" value="UniProtKB-KW"/>
</dbReference>
<dbReference type="InterPro" id="IPR000719">
    <property type="entry name" value="Prot_kinase_dom"/>
</dbReference>
<organism evidence="6 7">
    <name type="scientific">Sphaerobolus stellatus (strain SS14)</name>
    <dbReference type="NCBI Taxonomy" id="990650"/>
    <lineage>
        <taxon>Eukaryota</taxon>
        <taxon>Fungi</taxon>
        <taxon>Dikarya</taxon>
        <taxon>Basidiomycota</taxon>
        <taxon>Agaricomycotina</taxon>
        <taxon>Agaricomycetes</taxon>
        <taxon>Phallomycetidae</taxon>
        <taxon>Geastrales</taxon>
        <taxon>Sphaerobolaceae</taxon>
        <taxon>Sphaerobolus</taxon>
    </lineage>
</organism>
<evidence type="ECO:0000313" key="7">
    <source>
        <dbReference type="Proteomes" id="UP000054279"/>
    </source>
</evidence>
<reference evidence="6 7" key="1">
    <citation type="submission" date="2014-06" db="EMBL/GenBank/DDBJ databases">
        <title>Evolutionary Origins and Diversification of the Mycorrhizal Mutualists.</title>
        <authorList>
            <consortium name="DOE Joint Genome Institute"/>
            <consortium name="Mycorrhizal Genomics Consortium"/>
            <person name="Kohler A."/>
            <person name="Kuo A."/>
            <person name="Nagy L.G."/>
            <person name="Floudas D."/>
            <person name="Copeland A."/>
            <person name="Barry K.W."/>
            <person name="Cichocki N."/>
            <person name="Veneault-Fourrey C."/>
            <person name="LaButti K."/>
            <person name="Lindquist E.A."/>
            <person name="Lipzen A."/>
            <person name="Lundell T."/>
            <person name="Morin E."/>
            <person name="Murat C."/>
            <person name="Riley R."/>
            <person name="Ohm R."/>
            <person name="Sun H."/>
            <person name="Tunlid A."/>
            <person name="Henrissat B."/>
            <person name="Grigoriev I.V."/>
            <person name="Hibbett D.S."/>
            <person name="Martin F."/>
        </authorList>
    </citation>
    <scope>NUCLEOTIDE SEQUENCE [LARGE SCALE GENOMIC DNA]</scope>
    <source>
        <strain evidence="6 7">SS14</strain>
    </source>
</reference>
<feature type="domain" description="Protein kinase" evidence="5">
    <location>
        <begin position="56"/>
        <end position="316"/>
    </location>
</feature>
<dbReference type="InterPro" id="IPR011009">
    <property type="entry name" value="Kinase-like_dom_sf"/>
</dbReference>
<dbReference type="PANTHER" id="PTHR45832:SF22">
    <property type="entry name" value="SERINE_THREONINE-PROTEIN KINASE SAMKA-RELATED"/>
    <property type="match status" value="1"/>
</dbReference>
<name>A0A0C9W533_SPHS4</name>
<dbReference type="InterPro" id="IPR051931">
    <property type="entry name" value="PAK3-like"/>
</dbReference>
<keyword evidence="2" id="KW-0547">Nucleotide-binding</keyword>
<dbReference type="GO" id="GO:0004672">
    <property type="term" value="F:protein kinase activity"/>
    <property type="evidence" value="ECO:0007669"/>
    <property type="project" value="InterPro"/>
</dbReference>
<keyword evidence="3" id="KW-0067">ATP-binding</keyword>
<evidence type="ECO:0000256" key="3">
    <source>
        <dbReference type="ARBA" id="ARBA00022840"/>
    </source>
</evidence>
<evidence type="ECO:0000259" key="5">
    <source>
        <dbReference type="PROSITE" id="PS50011"/>
    </source>
</evidence>
<dbReference type="OrthoDB" id="248923at2759"/>
<evidence type="ECO:0000256" key="1">
    <source>
        <dbReference type="ARBA" id="ARBA00008874"/>
    </source>
</evidence>
<dbReference type="Gene3D" id="1.10.510.10">
    <property type="entry name" value="Transferase(Phosphotransferase) domain 1"/>
    <property type="match status" value="1"/>
</dbReference>
<dbReference type="PROSITE" id="PS50011">
    <property type="entry name" value="PROTEIN_KINASE_DOM"/>
    <property type="match status" value="1"/>
</dbReference>
<accession>A0A0C9W533</accession>
<dbReference type="Proteomes" id="UP000054279">
    <property type="component" value="Unassembled WGS sequence"/>
</dbReference>
<dbReference type="PANTHER" id="PTHR45832">
    <property type="entry name" value="SERINE/THREONINE-PROTEIN KINASE SAMKA-RELATED-RELATED"/>
    <property type="match status" value="1"/>
</dbReference>
<dbReference type="HOGENOM" id="CLU_000288_63_23_1"/>
<keyword evidence="7" id="KW-1185">Reference proteome</keyword>
<gene>
    <name evidence="6" type="ORF">M422DRAFT_249592</name>
</gene>
<protein>
    <recommendedName>
        <fullName evidence="5">Protein kinase domain-containing protein</fullName>
    </recommendedName>
</protein>